<protein>
    <submittedName>
        <fullName evidence="2">Uncharacterized protein</fullName>
    </submittedName>
</protein>
<proteinExistence type="predicted"/>
<feature type="non-terminal residue" evidence="2">
    <location>
        <position position="1"/>
    </location>
</feature>
<reference evidence="2" key="1">
    <citation type="submission" date="2021-02" db="EMBL/GenBank/DDBJ databases">
        <authorList>
            <person name="Nowell W R."/>
        </authorList>
    </citation>
    <scope>NUCLEOTIDE SEQUENCE</scope>
</reference>
<sequence length="117" mass="12895">INQLTSNISEASAAISDLQIQLSTYWMQTTSEITNQRLAQGTTKNILLERTRQATTTAAAAAAAATTTDTDDEISTKAPTTTTAKNYAREPVDRIEKFILEYIKSCTQHVQKMAQIR</sequence>
<dbReference type="EMBL" id="CAJOBG010072465">
    <property type="protein sequence ID" value="CAF4599846.1"/>
    <property type="molecule type" value="Genomic_DNA"/>
</dbReference>
<gene>
    <name evidence="2" type="ORF">OVN521_LOCUS45123</name>
</gene>
<accession>A0A821BU35</accession>
<evidence type="ECO:0000256" key="1">
    <source>
        <dbReference type="SAM" id="MobiDB-lite"/>
    </source>
</evidence>
<feature type="compositionally biased region" description="Low complexity" evidence="1">
    <location>
        <begin position="59"/>
        <end position="68"/>
    </location>
</feature>
<feature type="region of interest" description="Disordered" evidence="1">
    <location>
        <begin position="59"/>
        <end position="82"/>
    </location>
</feature>
<dbReference type="Proteomes" id="UP000663866">
    <property type="component" value="Unassembled WGS sequence"/>
</dbReference>
<organism evidence="2 3">
    <name type="scientific">Rotaria magnacalcarata</name>
    <dbReference type="NCBI Taxonomy" id="392030"/>
    <lineage>
        <taxon>Eukaryota</taxon>
        <taxon>Metazoa</taxon>
        <taxon>Spiralia</taxon>
        <taxon>Gnathifera</taxon>
        <taxon>Rotifera</taxon>
        <taxon>Eurotatoria</taxon>
        <taxon>Bdelloidea</taxon>
        <taxon>Philodinida</taxon>
        <taxon>Philodinidae</taxon>
        <taxon>Rotaria</taxon>
    </lineage>
</organism>
<name>A0A821BU35_9BILA</name>
<feature type="non-terminal residue" evidence="2">
    <location>
        <position position="117"/>
    </location>
</feature>
<evidence type="ECO:0000313" key="3">
    <source>
        <dbReference type="Proteomes" id="UP000663866"/>
    </source>
</evidence>
<dbReference type="AlphaFoldDB" id="A0A821BU35"/>
<evidence type="ECO:0000313" key="2">
    <source>
        <dbReference type="EMBL" id="CAF4599846.1"/>
    </source>
</evidence>
<comment type="caution">
    <text evidence="2">The sequence shown here is derived from an EMBL/GenBank/DDBJ whole genome shotgun (WGS) entry which is preliminary data.</text>
</comment>
<keyword evidence="3" id="KW-1185">Reference proteome</keyword>